<evidence type="ECO:0000313" key="2">
    <source>
        <dbReference type="EMBL" id="KPM08632.1"/>
    </source>
</evidence>
<evidence type="ECO:0000313" key="3">
    <source>
        <dbReference type="Proteomes" id="UP000616769"/>
    </source>
</evidence>
<feature type="compositionally biased region" description="Basic and acidic residues" evidence="1">
    <location>
        <begin position="1"/>
        <end position="19"/>
    </location>
</feature>
<organism evidence="2 3">
    <name type="scientific">Sarcoptes scabiei</name>
    <name type="common">Itch mite</name>
    <name type="synonym">Acarus scabiei</name>
    <dbReference type="NCBI Taxonomy" id="52283"/>
    <lineage>
        <taxon>Eukaryota</taxon>
        <taxon>Metazoa</taxon>
        <taxon>Ecdysozoa</taxon>
        <taxon>Arthropoda</taxon>
        <taxon>Chelicerata</taxon>
        <taxon>Arachnida</taxon>
        <taxon>Acari</taxon>
        <taxon>Acariformes</taxon>
        <taxon>Sarcoptiformes</taxon>
        <taxon>Astigmata</taxon>
        <taxon>Psoroptidia</taxon>
        <taxon>Sarcoptoidea</taxon>
        <taxon>Sarcoptidae</taxon>
        <taxon>Sarcoptinae</taxon>
        <taxon>Sarcoptes</taxon>
    </lineage>
</organism>
<dbReference type="AlphaFoldDB" id="A0A132ACC9"/>
<dbReference type="VEuPathDB" id="VectorBase:SSCA006384"/>
<gene>
    <name evidence="2" type="ORF">QR98_0071540</name>
</gene>
<evidence type="ECO:0000256" key="1">
    <source>
        <dbReference type="SAM" id="MobiDB-lite"/>
    </source>
</evidence>
<feature type="region of interest" description="Disordered" evidence="1">
    <location>
        <begin position="77"/>
        <end position="114"/>
    </location>
</feature>
<protein>
    <submittedName>
        <fullName evidence="2">Uncharacterized protein</fullName>
    </submittedName>
</protein>
<feature type="compositionally biased region" description="Low complexity" evidence="1">
    <location>
        <begin position="83"/>
        <end position="103"/>
    </location>
</feature>
<accession>A0A132ACC9</accession>
<name>A0A132ACC9_SARSC</name>
<sequence length="161" mass="19233">MMKCDDSKKKAQEEFEKLKKQLKKHQVKEKQNDDESDGQNGNNVIAEYVEESKEFKKRNNQIKRKGEGREEQCWDMLQRFKSRLQQSRQTTTESSTDNGSNSDSNKKLSIRTKNSWLTHRMNCTGDDEIVLARDANIRNEEDWYDIYDPRNPINKRRREEK</sequence>
<dbReference type="OrthoDB" id="442970at2759"/>
<feature type="region of interest" description="Disordered" evidence="1">
    <location>
        <begin position="1"/>
        <end position="45"/>
    </location>
</feature>
<dbReference type="Proteomes" id="UP000616769">
    <property type="component" value="Unassembled WGS sequence"/>
</dbReference>
<comment type="caution">
    <text evidence="2">The sequence shown here is derived from an EMBL/GenBank/DDBJ whole genome shotgun (WGS) entry which is preliminary data.</text>
</comment>
<proteinExistence type="predicted"/>
<reference evidence="2 3" key="1">
    <citation type="journal article" date="2015" name="Parasit. Vectors">
        <title>Draft genome of the scabies mite.</title>
        <authorList>
            <person name="Rider S.D.Jr."/>
            <person name="Morgan M.S."/>
            <person name="Arlian L.G."/>
        </authorList>
    </citation>
    <scope>NUCLEOTIDE SEQUENCE [LARGE SCALE GENOMIC DNA]</scope>
    <source>
        <strain evidence="2">Arlian Lab</strain>
    </source>
</reference>
<dbReference type="EMBL" id="JXLN01012565">
    <property type="protein sequence ID" value="KPM08632.1"/>
    <property type="molecule type" value="Genomic_DNA"/>
</dbReference>